<dbReference type="Pfam" id="PF03466">
    <property type="entry name" value="LysR_substrate"/>
    <property type="match status" value="1"/>
</dbReference>
<dbReference type="FunFam" id="1.10.10.10:FF:000001">
    <property type="entry name" value="LysR family transcriptional regulator"/>
    <property type="match status" value="1"/>
</dbReference>
<evidence type="ECO:0000313" key="7">
    <source>
        <dbReference type="Proteomes" id="UP000198968"/>
    </source>
</evidence>
<dbReference type="GO" id="GO:0043565">
    <property type="term" value="F:sequence-specific DNA binding"/>
    <property type="evidence" value="ECO:0007669"/>
    <property type="project" value="TreeGrafter"/>
</dbReference>
<keyword evidence="7" id="KW-1185">Reference proteome</keyword>
<dbReference type="Gene3D" id="3.40.190.290">
    <property type="match status" value="1"/>
</dbReference>
<comment type="similarity">
    <text evidence="1">Belongs to the LysR transcriptional regulatory family.</text>
</comment>
<evidence type="ECO:0000256" key="4">
    <source>
        <dbReference type="ARBA" id="ARBA00023163"/>
    </source>
</evidence>
<dbReference type="PANTHER" id="PTHR30537">
    <property type="entry name" value="HTH-TYPE TRANSCRIPTIONAL REGULATOR"/>
    <property type="match status" value="1"/>
</dbReference>
<keyword evidence="4" id="KW-0804">Transcription</keyword>
<dbReference type="PROSITE" id="PS50931">
    <property type="entry name" value="HTH_LYSR"/>
    <property type="match status" value="1"/>
</dbReference>
<dbReference type="GO" id="GO:0003700">
    <property type="term" value="F:DNA-binding transcription factor activity"/>
    <property type="evidence" value="ECO:0007669"/>
    <property type="project" value="InterPro"/>
</dbReference>
<dbReference type="CDD" id="cd08422">
    <property type="entry name" value="PBP2_CrgA_like"/>
    <property type="match status" value="1"/>
</dbReference>
<dbReference type="InterPro" id="IPR058163">
    <property type="entry name" value="LysR-type_TF_proteobact-type"/>
</dbReference>
<organism evidence="6 7">
    <name type="scientific">Candidatus Pantoea varia</name>
    <dbReference type="NCBI Taxonomy" id="1881036"/>
    <lineage>
        <taxon>Bacteria</taxon>
        <taxon>Pseudomonadati</taxon>
        <taxon>Pseudomonadota</taxon>
        <taxon>Gammaproteobacteria</taxon>
        <taxon>Enterobacterales</taxon>
        <taxon>Erwiniaceae</taxon>
        <taxon>Pantoea</taxon>
    </lineage>
</organism>
<name>A0A1I5CC54_9GAMM</name>
<sequence length="298" mass="33717">MENGANLTAMLVFARVVELQSFSEAARALGWSKSHVSREIARLELRLGIRLLQRTTRRLALTEQGQAYYPYCVRMLAEVQRAEAFVQQLHQQPTGQIRLQAPVTFGCQCVVPVLNRFLRRHLHINVDLDLTDRSHDRLDDQVDLAIVIRSRSPQQDNFRVLSDIEWGLYAAPAYLAQRPAITHPEMLPRHDLLMFHGPAHTAALPFRRDKQRLALDVRSRFRANNSMALLNAALAGSGIAYLPSYMAQEAMARGDIQQLLPEWQMDRLQSYLLLHDTPEPASPVTLLCDALVTALNPG</sequence>
<dbReference type="Gene3D" id="1.10.10.10">
    <property type="entry name" value="Winged helix-like DNA-binding domain superfamily/Winged helix DNA-binding domain"/>
    <property type="match status" value="1"/>
</dbReference>
<dbReference type="InterPro" id="IPR005119">
    <property type="entry name" value="LysR_subst-bd"/>
</dbReference>
<dbReference type="RefSeq" id="WP_090963784.1">
    <property type="nucleotide sequence ID" value="NZ_FOVG01000002.1"/>
</dbReference>
<dbReference type="SUPFAM" id="SSF53850">
    <property type="entry name" value="Periplasmic binding protein-like II"/>
    <property type="match status" value="1"/>
</dbReference>
<dbReference type="InterPro" id="IPR036388">
    <property type="entry name" value="WH-like_DNA-bd_sf"/>
</dbReference>
<dbReference type="PANTHER" id="PTHR30537:SF30">
    <property type="entry name" value="TRANSCRIPTIONAL REGULATOR-RELATED"/>
    <property type="match status" value="1"/>
</dbReference>
<dbReference type="SUPFAM" id="SSF46785">
    <property type="entry name" value="Winged helix' DNA-binding domain"/>
    <property type="match status" value="1"/>
</dbReference>
<proteinExistence type="inferred from homology"/>
<feature type="domain" description="HTH lysR-type" evidence="5">
    <location>
        <begin position="1"/>
        <end position="62"/>
    </location>
</feature>
<evidence type="ECO:0000256" key="2">
    <source>
        <dbReference type="ARBA" id="ARBA00023015"/>
    </source>
</evidence>
<evidence type="ECO:0000259" key="5">
    <source>
        <dbReference type="PROSITE" id="PS50931"/>
    </source>
</evidence>
<dbReference type="EMBL" id="FOVG01000002">
    <property type="protein sequence ID" value="SFN84547.1"/>
    <property type="molecule type" value="Genomic_DNA"/>
</dbReference>
<dbReference type="InterPro" id="IPR000847">
    <property type="entry name" value="LysR_HTH_N"/>
</dbReference>
<protein>
    <submittedName>
        <fullName evidence="6">DNA-binding transcriptional regulator, LysR family</fullName>
    </submittedName>
</protein>
<dbReference type="Proteomes" id="UP000198968">
    <property type="component" value="Unassembled WGS sequence"/>
</dbReference>
<reference evidence="7" key="1">
    <citation type="submission" date="2016-10" db="EMBL/GenBank/DDBJ databases">
        <authorList>
            <person name="Varghese N."/>
            <person name="Submissions S."/>
        </authorList>
    </citation>
    <scope>NUCLEOTIDE SEQUENCE [LARGE SCALE GENOMIC DNA]</scope>
    <source>
        <strain evidence="7">OV426</strain>
    </source>
</reference>
<keyword evidence="2" id="KW-0805">Transcription regulation</keyword>
<dbReference type="GO" id="GO:0006351">
    <property type="term" value="P:DNA-templated transcription"/>
    <property type="evidence" value="ECO:0007669"/>
    <property type="project" value="TreeGrafter"/>
</dbReference>
<dbReference type="AlphaFoldDB" id="A0A1I5CC54"/>
<evidence type="ECO:0000256" key="1">
    <source>
        <dbReference type="ARBA" id="ARBA00009437"/>
    </source>
</evidence>
<dbReference type="OrthoDB" id="9786526at2"/>
<keyword evidence="3 6" id="KW-0238">DNA-binding</keyword>
<evidence type="ECO:0000313" key="6">
    <source>
        <dbReference type="EMBL" id="SFN84547.1"/>
    </source>
</evidence>
<accession>A0A1I5CC54</accession>
<gene>
    <name evidence="6" type="ORF">SAMN05428971_2290</name>
</gene>
<dbReference type="Pfam" id="PF00126">
    <property type="entry name" value="HTH_1"/>
    <property type="match status" value="1"/>
</dbReference>
<dbReference type="InterPro" id="IPR036390">
    <property type="entry name" value="WH_DNA-bd_sf"/>
</dbReference>
<evidence type="ECO:0000256" key="3">
    <source>
        <dbReference type="ARBA" id="ARBA00023125"/>
    </source>
</evidence>